<keyword evidence="7" id="KW-0503">Monooxygenase</keyword>
<keyword evidence="4" id="KW-0285">Flavoprotein</keyword>
<dbReference type="Pfam" id="PF01494">
    <property type="entry name" value="FAD_binding_3"/>
    <property type="match status" value="1"/>
</dbReference>
<dbReference type="RefSeq" id="WP_094849355.1">
    <property type="nucleotide sequence ID" value="NZ_NEVJ01000003.1"/>
</dbReference>
<evidence type="ECO:0000256" key="4">
    <source>
        <dbReference type="ARBA" id="ARBA00022630"/>
    </source>
</evidence>
<evidence type="ECO:0000256" key="5">
    <source>
        <dbReference type="ARBA" id="ARBA00022827"/>
    </source>
</evidence>
<dbReference type="STRING" id="1416803.CAL13_19420"/>
<dbReference type="NCBIfam" id="NF005790">
    <property type="entry name" value="PRK07608.1-5"/>
    <property type="match status" value="1"/>
</dbReference>
<dbReference type="GO" id="GO:0006744">
    <property type="term" value="P:ubiquinone biosynthetic process"/>
    <property type="evidence" value="ECO:0007669"/>
    <property type="project" value="UniProtKB-UniPathway"/>
</dbReference>
<dbReference type="InterPro" id="IPR018168">
    <property type="entry name" value="Ubi_Hdrlase_CS"/>
</dbReference>
<evidence type="ECO:0000256" key="3">
    <source>
        <dbReference type="ARBA" id="ARBA00005349"/>
    </source>
</evidence>
<reference evidence="9" key="1">
    <citation type="submission" date="2017-05" db="EMBL/GenBank/DDBJ databases">
        <title>Complete and WGS of Bordetella genogroups.</title>
        <authorList>
            <person name="Spilker T."/>
            <person name="Lipuma J."/>
        </authorList>
    </citation>
    <scope>NUCLEOTIDE SEQUENCE</scope>
    <source>
        <strain evidence="9">AU21707</strain>
    </source>
</reference>
<evidence type="ECO:0000256" key="7">
    <source>
        <dbReference type="ARBA" id="ARBA00023033"/>
    </source>
</evidence>
<dbReference type="AlphaFoldDB" id="A0A261R7M1"/>
<dbReference type="NCBIfam" id="TIGR01988">
    <property type="entry name" value="Ubi-OHases"/>
    <property type="match status" value="1"/>
</dbReference>
<accession>A0A261R7M1</accession>
<dbReference type="InterPro" id="IPR002938">
    <property type="entry name" value="FAD-bd"/>
</dbReference>
<keyword evidence="9" id="KW-0830">Ubiquinone</keyword>
<dbReference type="GO" id="GO:0016705">
    <property type="term" value="F:oxidoreductase activity, acting on paired donors, with incorporation or reduction of molecular oxygen"/>
    <property type="evidence" value="ECO:0007669"/>
    <property type="project" value="InterPro"/>
</dbReference>
<evidence type="ECO:0000313" key="10">
    <source>
        <dbReference type="Proteomes" id="UP000216857"/>
    </source>
</evidence>
<dbReference type="UniPathway" id="UPA00232"/>
<dbReference type="Gene3D" id="3.50.50.60">
    <property type="entry name" value="FAD/NAD(P)-binding domain"/>
    <property type="match status" value="2"/>
</dbReference>
<evidence type="ECO:0000256" key="2">
    <source>
        <dbReference type="ARBA" id="ARBA00004749"/>
    </source>
</evidence>
<comment type="caution">
    <text evidence="9">The sequence shown here is derived from an EMBL/GenBank/DDBJ whole genome shotgun (WGS) entry which is preliminary data.</text>
</comment>
<evidence type="ECO:0000259" key="8">
    <source>
        <dbReference type="Pfam" id="PF01494"/>
    </source>
</evidence>
<dbReference type="Proteomes" id="UP000216857">
    <property type="component" value="Unassembled WGS sequence"/>
</dbReference>
<protein>
    <submittedName>
        <fullName evidence="9">Ubiquinone biosynthesis protein UbiH</fullName>
    </submittedName>
</protein>
<name>A0A261R7M1_9BORD</name>
<dbReference type="EMBL" id="NEVJ01000003">
    <property type="protein sequence ID" value="OZI20787.1"/>
    <property type="molecule type" value="Genomic_DNA"/>
</dbReference>
<sequence>MKQGILVCGAGIVGLATALALARRKQPVTVLAPAAAVPPAQAEHYAPRVYALSPASQRFLAALGIWDALPAARIAPVDTMEIHGDADGSVTLDAWQAAQPHLAWIVEAAEIERVLAQAVRLSGIPWIADRCAGFQAGAVLTENGAQLRTDLAIGADGAGSPLRTAAGLKQHSTPYGQVGLVSNLDAALPHHGAAMQWFHDEGVLALLPLPDTARGPQVSMVWSAPSARAQALQALPADAQAAAVAAHLAAVTQGRLGALRMNIGLHGFPLFLEHGPMTAPGVALVGDAAHRVHPLAGQGLNLGLGDAETLATIVAGREPYRSAGDPRVLRRYQRARAEPVLAMRLATDGLHKLFTSRAAPAAWLRNTGMRWVDAVPLFKRLLIEQASGR</sequence>
<dbReference type="InterPro" id="IPR010971">
    <property type="entry name" value="UbiH/COQ6"/>
</dbReference>
<dbReference type="InterPro" id="IPR036188">
    <property type="entry name" value="FAD/NAD-bd_sf"/>
</dbReference>
<evidence type="ECO:0000313" key="9">
    <source>
        <dbReference type="EMBL" id="OZI20787.1"/>
    </source>
</evidence>
<dbReference type="GO" id="GO:0071949">
    <property type="term" value="F:FAD binding"/>
    <property type="evidence" value="ECO:0007669"/>
    <property type="project" value="InterPro"/>
</dbReference>
<dbReference type="SUPFAM" id="SSF51905">
    <property type="entry name" value="FAD/NAD(P)-binding domain"/>
    <property type="match status" value="1"/>
</dbReference>
<dbReference type="PANTHER" id="PTHR43876:SF7">
    <property type="entry name" value="UBIQUINONE BIOSYNTHESIS MONOOXYGENASE COQ6, MITOCHONDRIAL"/>
    <property type="match status" value="1"/>
</dbReference>
<comment type="similarity">
    <text evidence="3">Belongs to the UbiH/COQ6 family.</text>
</comment>
<organism evidence="9 10">
    <name type="scientific">Bordetella genomosp. 9</name>
    <dbReference type="NCBI Taxonomy" id="1416803"/>
    <lineage>
        <taxon>Bacteria</taxon>
        <taxon>Pseudomonadati</taxon>
        <taxon>Pseudomonadota</taxon>
        <taxon>Betaproteobacteria</taxon>
        <taxon>Burkholderiales</taxon>
        <taxon>Alcaligenaceae</taxon>
        <taxon>Bordetella</taxon>
    </lineage>
</organism>
<comment type="pathway">
    <text evidence="2">Cofactor biosynthesis; ubiquinone biosynthesis.</text>
</comment>
<evidence type="ECO:0000256" key="1">
    <source>
        <dbReference type="ARBA" id="ARBA00001974"/>
    </source>
</evidence>
<dbReference type="PRINTS" id="PR00420">
    <property type="entry name" value="RNGMNOXGNASE"/>
</dbReference>
<keyword evidence="5" id="KW-0274">FAD</keyword>
<keyword evidence="6" id="KW-0560">Oxidoreductase</keyword>
<dbReference type="InterPro" id="IPR051205">
    <property type="entry name" value="UbiH/COQ6_monooxygenase"/>
</dbReference>
<feature type="domain" description="FAD-binding" evidence="8">
    <location>
        <begin position="5"/>
        <end position="338"/>
    </location>
</feature>
<dbReference type="OrthoDB" id="9769565at2"/>
<gene>
    <name evidence="9" type="ORF">CAL26_25270</name>
</gene>
<dbReference type="PANTHER" id="PTHR43876">
    <property type="entry name" value="UBIQUINONE BIOSYNTHESIS MONOOXYGENASE COQ6, MITOCHONDRIAL"/>
    <property type="match status" value="1"/>
</dbReference>
<keyword evidence="10" id="KW-1185">Reference proteome</keyword>
<dbReference type="PROSITE" id="PS01304">
    <property type="entry name" value="UBIH"/>
    <property type="match status" value="1"/>
</dbReference>
<proteinExistence type="inferred from homology"/>
<comment type="cofactor">
    <cofactor evidence="1">
        <name>FAD</name>
        <dbReference type="ChEBI" id="CHEBI:57692"/>
    </cofactor>
</comment>
<evidence type="ECO:0000256" key="6">
    <source>
        <dbReference type="ARBA" id="ARBA00023002"/>
    </source>
</evidence>
<dbReference type="GO" id="GO:0004497">
    <property type="term" value="F:monooxygenase activity"/>
    <property type="evidence" value="ECO:0007669"/>
    <property type="project" value="UniProtKB-KW"/>
</dbReference>